<sequence length="180" mass="19338">MAGSGLALSSGMHEAETRVAGPRAFPFSAVVRASSDPSWMILTAGFDMEDSSSHLSALVPVVSGIQTDPATSEARTGIVPMPELDFAALVPIVPGMLMEAPYTGKGKNTVRFNLLPEIQVYEPFAPAFDPPVHLFLQKEMGARSVFSTVELMLKARKLLKRARSTFHVTRPSQNAVSVPV</sequence>
<dbReference type="AlphaFoldDB" id="A0A813DW41"/>
<comment type="caution">
    <text evidence="1">The sequence shown here is derived from an EMBL/GenBank/DDBJ whole genome shotgun (WGS) entry which is preliminary data.</text>
</comment>
<keyword evidence="3" id="KW-1185">Reference proteome</keyword>
<organism evidence="1 3">
    <name type="scientific">Polarella glacialis</name>
    <name type="common">Dinoflagellate</name>
    <dbReference type="NCBI Taxonomy" id="89957"/>
    <lineage>
        <taxon>Eukaryota</taxon>
        <taxon>Sar</taxon>
        <taxon>Alveolata</taxon>
        <taxon>Dinophyceae</taxon>
        <taxon>Suessiales</taxon>
        <taxon>Suessiaceae</taxon>
        <taxon>Polarella</taxon>
    </lineage>
</organism>
<proteinExistence type="predicted"/>
<dbReference type="Proteomes" id="UP000626109">
    <property type="component" value="Unassembled WGS sequence"/>
</dbReference>
<evidence type="ECO:0000313" key="2">
    <source>
        <dbReference type="EMBL" id="CAE8636396.1"/>
    </source>
</evidence>
<reference evidence="1" key="1">
    <citation type="submission" date="2021-02" db="EMBL/GenBank/DDBJ databases">
        <authorList>
            <person name="Dougan E. K."/>
            <person name="Rhodes N."/>
            <person name="Thang M."/>
            <person name="Chan C."/>
        </authorList>
    </citation>
    <scope>NUCLEOTIDE SEQUENCE</scope>
</reference>
<protein>
    <submittedName>
        <fullName evidence="1">Uncharacterized protein</fullName>
    </submittedName>
</protein>
<accession>A0A813DW41</accession>
<evidence type="ECO:0000313" key="1">
    <source>
        <dbReference type="EMBL" id="CAE8592214.1"/>
    </source>
</evidence>
<dbReference type="EMBL" id="CAJNNW010001253">
    <property type="protein sequence ID" value="CAE8636396.1"/>
    <property type="molecule type" value="Genomic_DNA"/>
</dbReference>
<gene>
    <name evidence="1" type="ORF">PGLA1383_LOCUS10871</name>
    <name evidence="2" type="ORF">PGLA2088_LOCUS1606</name>
</gene>
<name>A0A813DW41_POLGL</name>
<dbReference type="Proteomes" id="UP000654075">
    <property type="component" value="Unassembled WGS sequence"/>
</dbReference>
<evidence type="ECO:0000313" key="3">
    <source>
        <dbReference type="Proteomes" id="UP000654075"/>
    </source>
</evidence>
<dbReference type="EMBL" id="CAJNNV010005537">
    <property type="protein sequence ID" value="CAE8592214.1"/>
    <property type="molecule type" value="Genomic_DNA"/>
</dbReference>